<dbReference type="InParanoid" id="A0A2P6N9D8"/>
<keyword evidence="3" id="KW-1185">Reference proteome</keyword>
<proteinExistence type="predicted"/>
<dbReference type="Proteomes" id="UP000241769">
    <property type="component" value="Unassembled WGS sequence"/>
</dbReference>
<protein>
    <submittedName>
        <fullName evidence="2">Uncharacterized protein</fullName>
    </submittedName>
</protein>
<feature type="region of interest" description="Disordered" evidence="1">
    <location>
        <begin position="105"/>
        <end position="143"/>
    </location>
</feature>
<name>A0A2P6N9D8_9EUKA</name>
<feature type="region of interest" description="Disordered" evidence="1">
    <location>
        <begin position="1"/>
        <end position="82"/>
    </location>
</feature>
<dbReference type="AlphaFoldDB" id="A0A2P6N9D8"/>
<gene>
    <name evidence="2" type="ORF">PROFUN_11877</name>
</gene>
<feature type="compositionally biased region" description="Basic and acidic residues" evidence="1">
    <location>
        <begin position="1"/>
        <end position="23"/>
    </location>
</feature>
<reference evidence="2 3" key="1">
    <citation type="journal article" date="2018" name="Genome Biol. Evol.">
        <title>Multiple Roots of Fruiting Body Formation in Amoebozoa.</title>
        <authorList>
            <person name="Hillmann F."/>
            <person name="Forbes G."/>
            <person name="Novohradska S."/>
            <person name="Ferling I."/>
            <person name="Riege K."/>
            <person name="Groth M."/>
            <person name="Westermann M."/>
            <person name="Marz M."/>
            <person name="Spaller T."/>
            <person name="Winckler T."/>
            <person name="Schaap P."/>
            <person name="Glockner G."/>
        </authorList>
    </citation>
    <scope>NUCLEOTIDE SEQUENCE [LARGE SCALE GENOMIC DNA]</scope>
    <source>
        <strain evidence="2 3">Jena</strain>
    </source>
</reference>
<comment type="caution">
    <text evidence="2">The sequence shown here is derived from an EMBL/GenBank/DDBJ whole genome shotgun (WGS) entry which is preliminary data.</text>
</comment>
<organism evidence="2 3">
    <name type="scientific">Planoprotostelium fungivorum</name>
    <dbReference type="NCBI Taxonomy" id="1890364"/>
    <lineage>
        <taxon>Eukaryota</taxon>
        <taxon>Amoebozoa</taxon>
        <taxon>Evosea</taxon>
        <taxon>Variosea</taxon>
        <taxon>Cavosteliida</taxon>
        <taxon>Cavosteliaceae</taxon>
        <taxon>Planoprotostelium</taxon>
    </lineage>
</organism>
<evidence type="ECO:0000313" key="3">
    <source>
        <dbReference type="Proteomes" id="UP000241769"/>
    </source>
</evidence>
<evidence type="ECO:0000256" key="1">
    <source>
        <dbReference type="SAM" id="MobiDB-lite"/>
    </source>
</evidence>
<accession>A0A2P6N9D8</accession>
<evidence type="ECO:0000313" key="2">
    <source>
        <dbReference type="EMBL" id="PRP80564.1"/>
    </source>
</evidence>
<sequence>MAEDNHAGSERGRAESRSIKMGEEQMQNLDIRRPSHTHSMELLVATWRSDTTSQEAFTPRRHSGEFSPRRKSPGPQEPTMFDENSFKYLGGTKVLPLWLQQSKSYETEADKSQQPVWLQNSESQTIERKKPPEASVPIEPDSNSAGWFLKMQTLFRPKQSSQEKAKQEFLRMLSKNYG</sequence>
<feature type="compositionally biased region" description="Polar residues" evidence="1">
    <location>
        <begin position="112"/>
        <end position="124"/>
    </location>
</feature>
<dbReference type="EMBL" id="MDYQ01000145">
    <property type="protein sequence ID" value="PRP80564.1"/>
    <property type="molecule type" value="Genomic_DNA"/>
</dbReference>